<dbReference type="SUPFAM" id="SSF103190">
    <property type="entry name" value="Sensory domain-like"/>
    <property type="match status" value="1"/>
</dbReference>
<keyword evidence="4" id="KW-1003">Cell membrane</keyword>
<dbReference type="InterPro" id="IPR036097">
    <property type="entry name" value="HisK_dim/P_sf"/>
</dbReference>
<keyword evidence="8" id="KW-0547">Nucleotide-binding</keyword>
<dbReference type="PRINTS" id="PR00344">
    <property type="entry name" value="BCTRLSENSOR"/>
</dbReference>
<evidence type="ECO:0000256" key="7">
    <source>
        <dbReference type="ARBA" id="ARBA00022692"/>
    </source>
</evidence>
<evidence type="ECO:0000256" key="9">
    <source>
        <dbReference type="ARBA" id="ARBA00022777"/>
    </source>
</evidence>
<dbReference type="Gene3D" id="1.10.287.130">
    <property type="match status" value="1"/>
</dbReference>
<keyword evidence="13" id="KW-0175">Coiled coil</keyword>
<dbReference type="AlphaFoldDB" id="A4B9N0"/>
<dbReference type="EMBL" id="AAOE01000001">
    <property type="protein sequence ID" value="EAR11331.1"/>
    <property type="molecule type" value="Genomic_DNA"/>
</dbReference>
<dbReference type="InterPro" id="IPR035965">
    <property type="entry name" value="PAS-like_dom_sf"/>
</dbReference>
<feature type="domain" description="Histidine kinase" evidence="15">
    <location>
        <begin position="491"/>
        <end position="706"/>
    </location>
</feature>
<protein>
    <recommendedName>
        <fullName evidence="3">histidine kinase</fullName>
        <ecNumber evidence="3">2.7.13.3</ecNumber>
    </recommendedName>
</protein>
<evidence type="ECO:0000313" key="17">
    <source>
        <dbReference type="Proteomes" id="UP000005953"/>
    </source>
</evidence>
<dbReference type="Proteomes" id="UP000005953">
    <property type="component" value="Unassembled WGS sequence"/>
</dbReference>
<dbReference type="GO" id="GO:0005886">
    <property type="term" value="C:plasma membrane"/>
    <property type="evidence" value="ECO:0007669"/>
    <property type="project" value="UniProtKB-SubCell"/>
</dbReference>
<evidence type="ECO:0000259" key="15">
    <source>
        <dbReference type="PROSITE" id="PS50109"/>
    </source>
</evidence>
<evidence type="ECO:0000256" key="3">
    <source>
        <dbReference type="ARBA" id="ARBA00012438"/>
    </source>
</evidence>
<evidence type="ECO:0000256" key="11">
    <source>
        <dbReference type="ARBA" id="ARBA00022989"/>
    </source>
</evidence>
<dbReference type="InterPro" id="IPR004358">
    <property type="entry name" value="Sig_transdc_His_kin-like_C"/>
</dbReference>
<dbReference type="CDD" id="cd00075">
    <property type="entry name" value="HATPase"/>
    <property type="match status" value="1"/>
</dbReference>
<keyword evidence="10" id="KW-0067">ATP-binding</keyword>
<dbReference type="STRING" id="314283.MED297_20627"/>
<evidence type="ECO:0000256" key="1">
    <source>
        <dbReference type="ARBA" id="ARBA00000085"/>
    </source>
</evidence>
<feature type="coiled-coil region" evidence="13">
    <location>
        <begin position="441"/>
        <end position="475"/>
    </location>
</feature>
<dbReference type="InterPro" id="IPR003661">
    <property type="entry name" value="HisK_dim/P_dom"/>
</dbReference>
<dbReference type="Pfam" id="PF02518">
    <property type="entry name" value="HATPase_c"/>
    <property type="match status" value="1"/>
</dbReference>
<dbReference type="InterPro" id="IPR036890">
    <property type="entry name" value="HATPase_C_sf"/>
</dbReference>
<dbReference type="SUPFAM" id="SSF55785">
    <property type="entry name" value="PYP-like sensor domain (PAS domain)"/>
    <property type="match status" value="1"/>
</dbReference>
<dbReference type="PANTHER" id="PTHR43065">
    <property type="entry name" value="SENSOR HISTIDINE KINASE"/>
    <property type="match status" value="1"/>
</dbReference>
<evidence type="ECO:0000256" key="8">
    <source>
        <dbReference type="ARBA" id="ARBA00022741"/>
    </source>
</evidence>
<keyword evidence="12" id="KW-0902">Two-component regulatory system</keyword>
<dbReference type="Gene3D" id="6.10.250.3020">
    <property type="match status" value="1"/>
</dbReference>
<evidence type="ECO:0000256" key="13">
    <source>
        <dbReference type="SAM" id="Coils"/>
    </source>
</evidence>
<dbReference type="Gene3D" id="3.30.565.10">
    <property type="entry name" value="Histidine kinase-like ATPase, C-terminal domain"/>
    <property type="match status" value="1"/>
</dbReference>
<dbReference type="PIRSF" id="PIRSF036431">
    <property type="entry name" value="STHK_DctB"/>
    <property type="match status" value="1"/>
</dbReference>
<dbReference type="SUPFAM" id="SSF47384">
    <property type="entry name" value="Homodimeric domain of signal transducing histidine kinase"/>
    <property type="match status" value="1"/>
</dbReference>
<dbReference type="InterPro" id="IPR017055">
    <property type="entry name" value="Sig_transdc_His_kinase_DctB"/>
</dbReference>
<dbReference type="InterPro" id="IPR029151">
    <property type="entry name" value="Sensor-like_sf"/>
</dbReference>
<dbReference type="SMART" id="SM00388">
    <property type="entry name" value="HisKA"/>
    <property type="match status" value="1"/>
</dbReference>
<comment type="caution">
    <text evidence="16">The sequence shown here is derived from an EMBL/GenBank/DDBJ whole genome shotgun (WGS) entry which is preliminary data.</text>
</comment>
<dbReference type="RefSeq" id="WP_008044910.1">
    <property type="nucleotide sequence ID" value="NZ_CH724151.1"/>
</dbReference>
<dbReference type="OrthoDB" id="1931120at2"/>
<gene>
    <name evidence="16" type="ORF">MED297_20627</name>
</gene>
<dbReference type="InterPro" id="IPR003594">
    <property type="entry name" value="HATPase_dom"/>
</dbReference>
<evidence type="ECO:0000256" key="10">
    <source>
        <dbReference type="ARBA" id="ARBA00022840"/>
    </source>
</evidence>
<keyword evidence="9 16" id="KW-0418">Kinase</keyword>
<dbReference type="CDD" id="cd00082">
    <property type="entry name" value="HisKA"/>
    <property type="match status" value="1"/>
</dbReference>
<dbReference type="GO" id="GO:0000155">
    <property type="term" value="F:phosphorelay sensor kinase activity"/>
    <property type="evidence" value="ECO:0007669"/>
    <property type="project" value="InterPro"/>
</dbReference>
<feature type="transmembrane region" description="Helical" evidence="14">
    <location>
        <begin position="305"/>
        <end position="325"/>
    </location>
</feature>
<evidence type="ECO:0000256" key="4">
    <source>
        <dbReference type="ARBA" id="ARBA00022475"/>
    </source>
</evidence>
<dbReference type="SUPFAM" id="SSF55874">
    <property type="entry name" value="ATPase domain of HSP90 chaperone/DNA topoisomerase II/histidine kinase"/>
    <property type="match status" value="1"/>
</dbReference>
<keyword evidence="6" id="KW-0808">Transferase</keyword>
<sequence length="713" mass="80121">MATLNLSDSRRSLRRLWRFPIWLLTALLAVVLLLVLTEPMLLHLEMKRSADDASRRMGVYQTSLTTTVERHRYLPDILATDPRIISALTYTGIAESDDISALFERLNVQAQSDEIFLMDTTGLTRWSSNYRSPQSFVGQNYGYRPYFRDALNGRDGFYFAVGATSGIPGLFLSSPVLDRFDTVIGVIVVKISLAPLETRWRDSGDQVWVTDAHGIVFLSSSEQWRYVATRPVSESHRAQLRQTRQYGESEVRTLKSVPDWSDDPWRAIELRESGVHVLYGEQLNDYGWTTNLVVPLDQMRVQVRLQQSVILLLILTLAGGLMYVFERFRRRSAQTALVQMSADRAKHQRAIIDNTDVGLFNLDKNFQPLYYNQKASEMFGLGETRDPFSPQTAIQPWRTDVVEAYRAIGRRQDGVEFPALVSLNAIELDRRREFILTVKDITELTDAQLALELANQELEARVEKRTRDLEAAQAALTQSQRLASLGRMSSAIAHEINQPITALSNYIASSRLLLKRGQTEPVLDNVERIDGLVGRLSRLSRQLRIFAGKRNTGSSPVSLMQPLRYALDLLGSRIEANGVSVRLPENTEVSVQANAMFLEQIVVNLLSNALDALEGTEHPEVQLLLQVPPDAPEGVELCIIDNGPGMSDDQMLQIFEPFYSTKNIGDGMGLGLAISYNLASDMNAKLSVRSTPGQGACFTLTFEQAQWQTETRS</sequence>
<name>A4B9N0_9GAMM</name>
<dbReference type="CDD" id="cd12914">
    <property type="entry name" value="PDC1_DGC_like"/>
    <property type="match status" value="1"/>
</dbReference>
<accession>A4B9N0</accession>
<keyword evidence="14" id="KW-0472">Membrane</keyword>
<dbReference type="Gene3D" id="3.30.450.20">
    <property type="entry name" value="PAS domain"/>
    <property type="match status" value="3"/>
</dbReference>
<keyword evidence="17" id="KW-1185">Reference proteome</keyword>
<proteinExistence type="predicted"/>
<feature type="transmembrane region" description="Helical" evidence="14">
    <location>
        <begin position="21"/>
        <end position="42"/>
    </location>
</feature>
<evidence type="ECO:0000256" key="14">
    <source>
        <dbReference type="SAM" id="Phobius"/>
    </source>
</evidence>
<keyword evidence="5" id="KW-0597">Phosphoprotein</keyword>
<dbReference type="HOGENOM" id="CLU_000445_94_2_6"/>
<dbReference type="InterPro" id="IPR005467">
    <property type="entry name" value="His_kinase_dom"/>
</dbReference>
<evidence type="ECO:0000313" key="16">
    <source>
        <dbReference type="EMBL" id="EAR11331.1"/>
    </source>
</evidence>
<comment type="catalytic activity">
    <reaction evidence="1">
        <text>ATP + protein L-histidine = ADP + protein N-phospho-L-histidine.</text>
        <dbReference type="EC" id="2.7.13.3"/>
    </reaction>
</comment>
<evidence type="ECO:0000256" key="12">
    <source>
        <dbReference type="ARBA" id="ARBA00023012"/>
    </source>
</evidence>
<evidence type="ECO:0000256" key="2">
    <source>
        <dbReference type="ARBA" id="ARBA00004651"/>
    </source>
</evidence>
<comment type="subcellular location">
    <subcellularLocation>
        <location evidence="2">Cell membrane</location>
        <topology evidence="2">Multi-pass membrane protein</topology>
    </subcellularLocation>
</comment>
<evidence type="ECO:0000256" key="5">
    <source>
        <dbReference type="ARBA" id="ARBA00022553"/>
    </source>
</evidence>
<dbReference type="PANTHER" id="PTHR43065:SF46">
    <property type="entry name" value="C4-DICARBOXYLATE TRANSPORT SENSOR PROTEIN DCTB"/>
    <property type="match status" value="1"/>
</dbReference>
<evidence type="ECO:0000256" key="6">
    <source>
        <dbReference type="ARBA" id="ARBA00022679"/>
    </source>
</evidence>
<dbReference type="GO" id="GO:0005524">
    <property type="term" value="F:ATP binding"/>
    <property type="evidence" value="ECO:0007669"/>
    <property type="project" value="UniProtKB-KW"/>
</dbReference>
<dbReference type="PROSITE" id="PS50109">
    <property type="entry name" value="HIS_KIN"/>
    <property type="match status" value="1"/>
</dbReference>
<keyword evidence="11 14" id="KW-1133">Transmembrane helix</keyword>
<organism evidence="16 17">
    <name type="scientific">Reinekea blandensis MED297</name>
    <dbReference type="NCBI Taxonomy" id="314283"/>
    <lineage>
        <taxon>Bacteria</taxon>
        <taxon>Pseudomonadati</taxon>
        <taxon>Pseudomonadota</taxon>
        <taxon>Gammaproteobacteria</taxon>
        <taxon>Oceanospirillales</taxon>
        <taxon>Saccharospirillaceae</taxon>
        <taxon>Reinekea</taxon>
    </lineage>
</organism>
<dbReference type="SMART" id="SM00387">
    <property type="entry name" value="HATPase_c"/>
    <property type="match status" value="1"/>
</dbReference>
<dbReference type="EC" id="2.7.13.3" evidence="3"/>
<keyword evidence="7 14" id="KW-0812">Transmembrane</keyword>
<reference evidence="16 17" key="1">
    <citation type="submission" date="2006-02" db="EMBL/GenBank/DDBJ databases">
        <authorList>
            <person name="Pinhassi J."/>
            <person name="Pedros-Alio C."/>
            <person name="Ferriera S."/>
            <person name="Johnson J."/>
            <person name="Kravitz S."/>
            <person name="Halpern A."/>
            <person name="Remington K."/>
            <person name="Beeson K."/>
            <person name="Tran B."/>
            <person name="Rogers Y.-H."/>
            <person name="Friedman R."/>
            <person name="Venter J.C."/>
        </authorList>
    </citation>
    <scope>NUCLEOTIDE SEQUENCE [LARGE SCALE GENOMIC DNA]</scope>
    <source>
        <strain evidence="16 17">MED297</strain>
    </source>
</reference>